<dbReference type="InterPro" id="IPR004408">
    <property type="entry name" value="Biotin_CoA_COase_ligase"/>
</dbReference>
<keyword evidence="9" id="KW-1185">Reference proteome</keyword>
<dbReference type="GO" id="GO:0004077">
    <property type="term" value="F:biotin--[biotin carboxyl-carrier protein] ligase activity"/>
    <property type="evidence" value="ECO:0007669"/>
    <property type="project" value="UniProtKB-EC"/>
</dbReference>
<dbReference type="EMBL" id="JSWE01000092">
    <property type="protein sequence ID" value="KIE05582.1"/>
    <property type="molecule type" value="Genomic_DNA"/>
</dbReference>
<keyword evidence="2" id="KW-0547">Nucleotide-binding</keyword>
<evidence type="ECO:0000256" key="6">
    <source>
        <dbReference type="ARBA" id="ARBA00047846"/>
    </source>
</evidence>
<keyword evidence="1" id="KW-0436">Ligase</keyword>
<dbReference type="CDD" id="cd16442">
    <property type="entry name" value="BPL"/>
    <property type="match status" value="1"/>
</dbReference>
<evidence type="ECO:0000259" key="7">
    <source>
        <dbReference type="PROSITE" id="PS51733"/>
    </source>
</evidence>
<evidence type="ECO:0000256" key="2">
    <source>
        <dbReference type="ARBA" id="ARBA00022741"/>
    </source>
</evidence>
<dbReference type="GO" id="GO:0005737">
    <property type="term" value="C:cytoplasm"/>
    <property type="evidence" value="ECO:0007669"/>
    <property type="project" value="TreeGrafter"/>
</dbReference>
<dbReference type="Pfam" id="PF02237">
    <property type="entry name" value="BPL_C"/>
    <property type="match status" value="1"/>
</dbReference>
<dbReference type="SUPFAM" id="SSF50037">
    <property type="entry name" value="C-terminal domain of transcriptional repressors"/>
    <property type="match status" value="1"/>
</dbReference>
<evidence type="ECO:0000256" key="5">
    <source>
        <dbReference type="ARBA" id="ARBA00024227"/>
    </source>
</evidence>
<dbReference type="PROSITE" id="PS51733">
    <property type="entry name" value="BPL_LPL_CATALYTIC"/>
    <property type="match status" value="1"/>
</dbReference>
<dbReference type="STRING" id="86105.NF27_DP01260"/>
<dbReference type="InterPro" id="IPR003142">
    <property type="entry name" value="BPL_C"/>
</dbReference>
<comment type="catalytic activity">
    <reaction evidence="6">
        <text>biotin + L-lysyl-[protein] + ATP = N(6)-biotinyl-L-lysyl-[protein] + AMP + diphosphate + H(+)</text>
        <dbReference type="Rhea" id="RHEA:11756"/>
        <dbReference type="Rhea" id="RHEA-COMP:9752"/>
        <dbReference type="Rhea" id="RHEA-COMP:10505"/>
        <dbReference type="ChEBI" id="CHEBI:15378"/>
        <dbReference type="ChEBI" id="CHEBI:29969"/>
        <dbReference type="ChEBI" id="CHEBI:30616"/>
        <dbReference type="ChEBI" id="CHEBI:33019"/>
        <dbReference type="ChEBI" id="CHEBI:57586"/>
        <dbReference type="ChEBI" id="CHEBI:83144"/>
        <dbReference type="ChEBI" id="CHEBI:456215"/>
        <dbReference type="EC" id="6.3.4.15"/>
    </reaction>
</comment>
<evidence type="ECO:0000256" key="1">
    <source>
        <dbReference type="ARBA" id="ARBA00022598"/>
    </source>
</evidence>
<evidence type="ECO:0000313" key="8">
    <source>
        <dbReference type="EMBL" id="KIE05582.1"/>
    </source>
</evidence>
<dbReference type="PANTHER" id="PTHR12835:SF5">
    <property type="entry name" value="BIOTIN--PROTEIN LIGASE"/>
    <property type="match status" value="1"/>
</dbReference>
<dbReference type="InterPro" id="IPR004143">
    <property type="entry name" value="BPL_LPL_catalytic"/>
</dbReference>
<dbReference type="InterPro" id="IPR008988">
    <property type="entry name" value="Transcriptional_repressor_C"/>
</dbReference>
<keyword evidence="4" id="KW-0092">Biotin</keyword>
<comment type="caution">
    <text evidence="8">The sequence shown here is derived from an EMBL/GenBank/DDBJ whole genome shotgun (WGS) entry which is preliminary data.</text>
</comment>
<dbReference type="Gene3D" id="2.30.30.100">
    <property type="match status" value="1"/>
</dbReference>
<sequence length="247" mass="27383">MIRLASMSKLENWLIKKYQVLDSTQEEAKRLIDSGEARQGYVLLAEEQTKAHGKLDKLWEGSKSDIALTMILKPEIEADRLGQICYIAALAVAKSIKSLSPSLNVEFKWVNDVLINGQKVCGILLEKVKHDFVLVGIGVNLKYSAHLAKYNATSLEAYKVAYDYDALVEDILKNFIDIYNMWLDAGFSPVKNKWLSQAKGINSTLNVNLADKSIEGIFIGIEDEGNLLLVTGGGIKSIPAGDVFFKI</sequence>
<dbReference type="InterPro" id="IPR045864">
    <property type="entry name" value="aa-tRNA-synth_II/BPL/LPL"/>
</dbReference>
<gene>
    <name evidence="8" type="ORF">NF27_DP01260</name>
</gene>
<dbReference type="NCBIfam" id="TIGR00121">
    <property type="entry name" value="birA_ligase"/>
    <property type="match status" value="1"/>
</dbReference>
<reference evidence="8 9" key="1">
    <citation type="submission" date="2014-11" db="EMBL/GenBank/DDBJ databases">
        <title>A Rickettsiales Symbiont of Amoebae With Ancient Features.</title>
        <authorList>
            <person name="Schulz F."/>
            <person name="Martijn J."/>
            <person name="Wascher F."/>
            <person name="Kostanjsek R."/>
            <person name="Ettema T.J."/>
            <person name="Horn M."/>
        </authorList>
    </citation>
    <scope>NUCLEOTIDE SEQUENCE [LARGE SCALE GENOMIC DNA]</scope>
    <source>
        <strain evidence="8 9">UWC36</strain>
    </source>
</reference>
<evidence type="ECO:0000256" key="4">
    <source>
        <dbReference type="ARBA" id="ARBA00023267"/>
    </source>
</evidence>
<evidence type="ECO:0000256" key="3">
    <source>
        <dbReference type="ARBA" id="ARBA00022840"/>
    </source>
</evidence>
<dbReference type="GO" id="GO:0005524">
    <property type="term" value="F:ATP binding"/>
    <property type="evidence" value="ECO:0007669"/>
    <property type="project" value="UniProtKB-KW"/>
</dbReference>
<feature type="domain" description="BPL/LPL catalytic" evidence="7">
    <location>
        <begin position="16"/>
        <end position="183"/>
    </location>
</feature>
<keyword evidence="3" id="KW-0067">ATP-binding</keyword>
<evidence type="ECO:0000313" key="9">
    <source>
        <dbReference type="Proteomes" id="UP000031258"/>
    </source>
</evidence>
<protein>
    <recommendedName>
        <fullName evidence="5">biotin--[biotin carboxyl-carrier protein] ligase</fullName>
        <ecNumber evidence="5">6.3.4.15</ecNumber>
    </recommendedName>
</protein>
<dbReference type="EC" id="6.3.4.15" evidence="5"/>
<name>A0A0C1MU13_9RICK</name>
<dbReference type="SUPFAM" id="SSF55681">
    <property type="entry name" value="Class II aaRS and biotin synthetases"/>
    <property type="match status" value="1"/>
</dbReference>
<proteinExistence type="predicted"/>
<dbReference type="PANTHER" id="PTHR12835">
    <property type="entry name" value="BIOTIN PROTEIN LIGASE"/>
    <property type="match status" value="1"/>
</dbReference>
<organism evidence="8 9">
    <name type="scientific">Candidatus Jidaibacter acanthamoebae</name>
    <dbReference type="NCBI Taxonomy" id="86105"/>
    <lineage>
        <taxon>Bacteria</taxon>
        <taxon>Pseudomonadati</taxon>
        <taxon>Pseudomonadota</taxon>
        <taxon>Alphaproteobacteria</taxon>
        <taxon>Rickettsiales</taxon>
        <taxon>Candidatus Midichloriaceae</taxon>
        <taxon>Candidatus Jidaibacter</taxon>
    </lineage>
</organism>
<dbReference type="Proteomes" id="UP000031258">
    <property type="component" value="Unassembled WGS sequence"/>
</dbReference>
<accession>A0A0C1MU13</accession>
<dbReference type="Pfam" id="PF03099">
    <property type="entry name" value="BPL_LplA_LipB"/>
    <property type="match status" value="1"/>
</dbReference>
<dbReference type="Gene3D" id="3.30.930.10">
    <property type="entry name" value="Bira Bifunctional Protein, Domain 2"/>
    <property type="match status" value="1"/>
</dbReference>
<dbReference type="AlphaFoldDB" id="A0A0C1MU13"/>